<organism evidence="9 10">
    <name type="scientific">Sphingobacterium oryzagri</name>
    <dbReference type="NCBI Taxonomy" id="3025669"/>
    <lineage>
        <taxon>Bacteria</taxon>
        <taxon>Pseudomonadati</taxon>
        <taxon>Bacteroidota</taxon>
        <taxon>Sphingobacteriia</taxon>
        <taxon>Sphingobacteriales</taxon>
        <taxon>Sphingobacteriaceae</taxon>
        <taxon>Sphingobacterium</taxon>
    </lineage>
</organism>
<comment type="similarity">
    <text evidence="2">Belongs to the peptidase M14 family.</text>
</comment>
<dbReference type="EMBL" id="CP117880">
    <property type="protein sequence ID" value="WDF68388.1"/>
    <property type="molecule type" value="Genomic_DNA"/>
</dbReference>
<dbReference type="Pfam" id="PF00246">
    <property type="entry name" value="Peptidase_M14"/>
    <property type="match status" value="1"/>
</dbReference>
<dbReference type="Gene3D" id="3.40.630.10">
    <property type="entry name" value="Zn peptidases"/>
    <property type="match status" value="1"/>
</dbReference>
<keyword evidence="4" id="KW-0378">Hydrolase</keyword>
<dbReference type="InterPro" id="IPR029062">
    <property type="entry name" value="Class_I_gatase-like"/>
</dbReference>
<dbReference type="Proteomes" id="UP001221558">
    <property type="component" value="Chromosome"/>
</dbReference>
<keyword evidence="3" id="KW-0645">Protease</keyword>
<dbReference type="PANTHER" id="PTHR11705">
    <property type="entry name" value="PROTEASE FAMILY M14 CARBOXYPEPTIDASE A,B"/>
    <property type="match status" value="1"/>
</dbReference>
<keyword evidence="5" id="KW-0862">Zinc</keyword>
<sequence length="834" mass="93845">MKLTALFLTLFIAQLGFAQLKTPEQFLGYPVGTKVTPHWKIIDYYKHVQEHAPSKMKLQSYGQSNEGRPLYVAFVSSEKNISNLEKIRSNNLRLAKVLTDQNAVEQQPAIVWMSYNVHGNEISSAEASMLTLYDLMNPGNNKASKWLDKTLIILDPCLNPDGTERYINWYNGVVGKNYNPSTFARERNEPWPGGRYNHYYFDLNRDWAWQTQAESEQRVAIYNSWYPHIHVDFHEQGVNSPYYFPPAAEPFHEVITPWQRSFQGVIGKHNAAYFDERGWLYFTKESFDLFYPSYGDTYPTYSGAIGMTYEQAGNTAGGLGVLTNELDTLTLVDRAKHHHASGINAVDVVADHADEVVKEFKKFFTDASEGKLSSYATYVIKHKESEQSKINALRVLLQKNGIQYYAGSGAVKGYDYASKKETSHTLAAKDLVIPGSQPKAALIRVLFEPEAKLVDSITYDITSWSIPYVYGLDAIASRSNIGKLTAYPTDSIKNSVDNSYAYAVKWEGFSSAQFAAALLKAKVQLKISEEPFAVNGTDFPRGSLIILNQANSKVQGFKELLVSTANKHQVLLHQVKSGIVDKGKDFGSSKVRSIKAPKVVMLAGEGLRAMNVGEVWHYFDQQLDYPITLVNLDDVNRIKWNEVDALILPNGNYPFLKDKTQGDKLGDWVRAGGKVIALEAAVDQVRALSWSKLEAIKKDSTDKKKEPTLPLYADRTRNEMTNSVSGAIYRVTIDKTHPLMYGYENYYSLKQDEKIYPYFKAGEGGWNVGYLKENALMSGFVGNKMSKKMQNGLIFGVESVGRGSVVYLTDNILFRNFWENGKLLMANSIFQVGN</sequence>
<reference evidence="9 10" key="1">
    <citation type="submission" date="2023-02" db="EMBL/GenBank/DDBJ databases">
        <title>Genome sequence of Sphingobacterium sp. KACC 22765.</title>
        <authorList>
            <person name="Kim S."/>
            <person name="Heo J."/>
            <person name="Kwon S.-W."/>
        </authorList>
    </citation>
    <scope>NUCLEOTIDE SEQUENCE [LARGE SCALE GENOMIC DNA]</scope>
    <source>
        <strain evidence="9 10">KACC 22765</strain>
    </source>
</reference>
<feature type="signal peptide" evidence="7">
    <location>
        <begin position="1"/>
        <end position="18"/>
    </location>
</feature>
<dbReference type="RefSeq" id="WP_274267121.1">
    <property type="nucleotide sequence ID" value="NZ_CP117880.1"/>
</dbReference>
<keyword evidence="10" id="KW-1185">Reference proteome</keyword>
<gene>
    <name evidence="9" type="ORF">PQ465_19100</name>
</gene>
<evidence type="ECO:0000256" key="7">
    <source>
        <dbReference type="SAM" id="SignalP"/>
    </source>
</evidence>
<keyword evidence="7" id="KW-0732">Signal</keyword>
<evidence type="ECO:0000313" key="9">
    <source>
        <dbReference type="EMBL" id="WDF68388.1"/>
    </source>
</evidence>
<evidence type="ECO:0000256" key="5">
    <source>
        <dbReference type="ARBA" id="ARBA00022833"/>
    </source>
</evidence>
<evidence type="ECO:0000313" key="10">
    <source>
        <dbReference type="Proteomes" id="UP001221558"/>
    </source>
</evidence>
<dbReference type="SUPFAM" id="SSF52317">
    <property type="entry name" value="Class I glutamine amidotransferase-like"/>
    <property type="match status" value="1"/>
</dbReference>
<accession>A0ABY7WFI8</accession>
<dbReference type="PANTHER" id="PTHR11705:SF143">
    <property type="entry name" value="SLL0236 PROTEIN"/>
    <property type="match status" value="1"/>
</dbReference>
<keyword evidence="6" id="KW-0482">Metalloprotease</keyword>
<evidence type="ECO:0000256" key="1">
    <source>
        <dbReference type="ARBA" id="ARBA00001947"/>
    </source>
</evidence>
<dbReference type="SUPFAM" id="SSF53187">
    <property type="entry name" value="Zn-dependent exopeptidases"/>
    <property type="match status" value="1"/>
</dbReference>
<feature type="chain" id="PRO_5047391366" evidence="7">
    <location>
        <begin position="19"/>
        <end position="834"/>
    </location>
</feature>
<evidence type="ECO:0000256" key="2">
    <source>
        <dbReference type="ARBA" id="ARBA00005988"/>
    </source>
</evidence>
<evidence type="ECO:0000256" key="4">
    <source>
        <dbReference type="ARBA" id="ARBA00022801"/>
    </source>
</evidence>
<comment type="cofactor">
    <cofactor evidence="1">
        <name>Zn(2+)</name>
        <dbReference type="ChEBI" id="CHEBI:29105"/>
    </cofactor>
</comment>
<dbReference type="CDD" id="cd06238">
    <property type="entry name" value="M14-like"/>
    <property type="match status" value="1"/>
</dbReference>
<evidence type="ECO:0000259" key="8">
    <source>
        <dbReference type="Pfam" id="PF00246"/>
    </source>
</evidence>
<protein>
    <submittedName>
        <fullName evidence="9">M14 family metallopeptidase</fullName>
    </submittedName>
</protein>
<feature type="domain" description="Peptidase M14" evidence="8">
    <location>
        <begin position="41"/>
        <end position="213"/>
    </location>
</feature>
<name>A0ABY7WFI8_9SPHI</name>
<dbReference type="InterPro" id="IPR000834">
    <property type="entry name" value="Peptidase_M14"/>
</dbReference>
<proteinExistence type="inferred from homology"/>
<evidence type="ECO:0000256" key="6">
    <source>
        <dbReference type="ARBA" id="ARBA00023049"/>
    </source>
</evidence>
<evidence type="ECO:0000256" key="3">
    <source>
        <dbReference type="ARBA" id="ARBA00022670"/>
    </source>
</evidence>